<reference evidence="1 2" key="1">
    <citation type="journal article" date="2014" name="Genome Biol.">
        <title>Transcriptome and methylome profiling reveals relics of genome dominance in the mesopolyploid Brassica oleracea.</title>
        <authorList>
            <person name="Parkin I.A."/>
            <person name="Koh C."/>
            <person name="Tang H."/>
            <person name="Robinson S.J."/>
            <person name="Kagale S."/>
            <person name="Clarke W.E."/>
            <person name="Town C.D."/>
            <person name="Nixon J."/>
            <person name="Krishnakumar V."/>
            <person name="Bidwell S.L."/>
            <person name="Denoeud F."/>
            <person name="Belcram H."/>
            <person name="Links M.G."/>
            <person name="Just J."/>
            <person name="Clarke C."/>
            <person name="Bender T."/>
            <person name="Huebert T."/>
            <person name="Mason A.S."/>
            <person name="Pires J.C."/>
            <person name="Barker G."/>
            <person name="Moore J."/>
            <person name="Walley P.G."/>
            <person name="Manoli S."/>
            <person name="Batley J."/>
            <person name="Edwards D."/>
            <person name="Nelson M.N."/>
            <person name="Wang X."/>
            <person name="Paterson A.H."/>
            <person name="King G."/>
            <person name="Bancroft I."/>
            <person name="Chalhoub B."/>
            <person name="Sharpe A.G."/>
        </authorList>
    </citation>
    <scope>NUCLEOTIDE SEQUENCE</scope>
    <source>
        <strain evidence="1 2">cv. TO1000</strain>
    </source>
</reference>
<evidence type="ECO:0000313" key="1">
    <source>
        <dbReference type="EnsemblPlants" id="Bo3g103420.1"/>
    </source>
</evidence>
<accession>A0A0D3BFF3</accession>
<dbReference type="AlphaFoldDB" id="A0A0D3BFF3"/>
<keyword evidence="2" id="KW-1185">Reference proteome</keyword>
<dbReference type="Proteomes" id="UP000032141">
    <property type="component" value="Chromosome C3"/>
</dbReference>
<proteinExistence type="predicted"/>
<dbReference type="EnsemblPlants" id="Bo3g103420.1">
    <property type="protein sequence ID" value="Bo3g103420.1"/>
    <property type="gene ID" value="Bo3g103420"/>
</dbReference>
<dbReference type="Gramene" id="Bo3g103420.1">
    <property type="protein sequence ID" value="Bo3g103420.1"/>
    <property type="gene ID" value="Bo3g103420"/>
</dbReference>
<sequence length="193" mass="21129">MAKKKPPPFVIRDRNTKPSGVLKAQAMRGSSSNTHTTSVTKYKNSLCKASKKLRIDSQMFSCADESCFWRCGFCELATTSKPDRSNEQTRTSNALALPCSKSTQKGVTENALLVGPTLHPKGLHKMLEDMEKDFEGGQEADKLDGGGGSKSGGSLASGALGLEWKRYKLLCVIGRWRRWSTRCDGVGRGVVRR</sequence>
<name>A0A0D3BFF3_BRAOL</name>
<dbReference type="STRING" id="109376.A0A0D3BFF3"/>
<reference evidence="1" key="2">
    <citation type="submission" date="2015-03" db="UniProtKB">
        <authorList>
            <consortium name="EnsemblPlants"/>
        </authorList>
    </citation>
    <scope>IDENTIFICATION</scope>
</reference>
<dbReference type="OMA" id="CVIGRWR"/>
<protein>
    <submittedName>
        <fullName evidence="1">Uncharacterized protein</fullName>
    </submittedName>
</protein>
<dbReference type="HOGENOM" id="CLU_1410622_0_0_1"/>
<evidence type="ECO:0000313" key="2">
    <source>
        <dbReference type="Proteomes" id="UP000032141"/>
    </source>
</evidence>
<organism evidence="1 2">
    <name type="scientific">Brassica oleracea var. oleracea</name>
    <dbReference type="NCBI Taxonomy" id="109376"/>
    <lineage>
        <taxon>Eukaryota</taxon>
        <taxon>Viridiplantae</taxon>
        <taxon>Streptophyta</taxon>
        <taxon>Embryophyta</taxon>
        <taxon>Tracheophyta</taxon>
        <taxon>Spermatophyta</taxon>
        <taxon>Magnoliopsida</taxon>
        <taxon>eudicotyledons</taxon>
        <taxon>Gunneridae</taxon>
        <taxon>Pentapetalae</taxon>
        <taxon>rosids</taxon>
        <taxon>malvids</taxon>
        <taxon>Brassicales</taxon>
        <taxon>Brassicaceae</taxon>
        <taxon>Brassiceae</taxon>
        <taxon>Brassica</taxon>
    </lineage>
</organism>